<dbReference type="InterPro" id="IPR036188">
    <property type="entry name" value="FAD/NAD-bd_sf"/>
</dbReference>
<reference evidence="5 6" key="1">
    <citation type="submission" date="2024-02" db="EMBL/GenBank/DDBJ databases">
        <authorList>
            <person name="Chen Y."/>
            <person name="Shah S."/>
            <person name="Dougan E. K."/>
            <person name="Thang M."/>
            <person name="Chan C."/>
        </authorList>
    </citation>
    <scope>NUCLEOTIDE SEQUENCE [LARGE SCALE GENOMIC DNA]</scope>
</reference>
<evidence type="ECO:0000313" key="5">
    <source>
        <dbReference type="EMBL" id="CAK9063834.1"/>
    </source>
</evidence>
<dbReference type="EMBL" id="CAXAMM010028942">
    <property type="protein sequence ID" value="CAK9063834.1"/>
    <property type="molecule type" value="Genomic_DNA"/>
</dbReference>
<keyword evidence="2" id="KW-0285">Flavoprotein</keyword>
<evidence type="ECO:0000259" key="4">
    <source>
        <dbReference type="Pfam" id="PF01494"/>
    </source>
</evidence>
<keyword evidence="5" id="KW-0503">Monooxygenase</keyword>
<proteinExistence type="predicted"/>
<dbReference type="PANTHER" id="PTHR43004:SF19">
    <property type="entry name" value="BINDING MONOOXYGENASE, PUTATIVE (JCVI)-RELATED"/>
    <property type="match status" value="1"/>
</dbReference>
<comment type="caution">
    <text evidence="5">The sequence shown here is derived from an EMBL/GenBank/DDBJ whole genome shotgun (WGS) entry which is preliminary data.</text>
</comment>
<keyword evidence="3" id="KW-0274">FAD</keyword>
<keyword evidence="5" id="KW-0560">Oxidoreductase</keyword>
<dbReference type="PANTHER" id="PTHR43004">
    <property type="entry name" value="TRK SYSTEM POTASSIUM UPTAKE PROTEIN"/>
    <property type="match status" value="1"/>
</dbReference>
<accession>A0ABP0NN37</accession>
<gene>
    <name evidence="5" type="ORF">SCF082_LOCUS32986</name>
</gene>
<dbReference type="InterPro" id="IPR002938">
    <property type="entry name" value="FAD-bd"/>
</dbReference>
<dbReference type="GO" id="GO:0004497">
    <property type="term" value="F:monooxygenase activity"/>
    <property type="evidence" value="ECO:0007669"/>
    <property type="project" value="UniProtKB-KW"/>
</dbReference>
<name>A0ABP0NN37_9DINO</name>
<dbReference type="Gene3D" id="3.30.70.2450">
    <property type="match status" value="1"/>
</dbReference>
<organism evidence="5 6">
    <name type="scientific">Durusdinium trenchii</name>
    <dbReference type="NCBI Taxonomy" id="1381693"/>
    <lineage>
        <taxon>Eukaryota</taxon>
        <taxon>Sar</taxon>
        <taxon>Alveolata</taxon>
        <taxon>Dinophyceae</taxon>
        <taxon>Suessiales</taxon>
        <taxon>Symbiodiniaceae</taxon>
        <taxon>Durusdinium</taxon>
    </lineage>
</organism>
<dbReference type="Pfam" id="PF01494">
    <property type="entry name" value="FAD_binding_3"/>
    <property type="match status" value="2"/>
</dbReference>
<sequence length="286" mass="31735">METSVLIAGAGPTGLAAALALTSHQIPVTIIDPVIERSPFSKALAFNPRSQELLEASGVTAAIRREAREITGVRLHNSKKTFLAINFDCDFPGDALKHDWALADLRVDESAWRSDAFNKAHLIREGKRFVFVLPVSPGILRIVSDDEAVLDDLPALVRETTPQEVVWQSQFRISHRQVPHYQHGNLFLAGDAAHIHSPVGGRGMNMGIEDAFCLADCIGQETPEDYHRIRHAYGKQAIRLIKAQTRFATNHSLFTNLATQLLGPILFRSRKVQTEFARRNLGLQHA</sequence>
<dbReference type="Gene3D" id="3.50.50.60">
    <property type="entry name" value="FAD/NAD(P)-binding domain"/>
    <property type="match status" value="2"/>
</dbReference>
<feature type="domain" description="FAD-binding" evidence="4">
    <location>
        <begin position="151"/>
        <end position="220"/>
    </location>
</feature>
<dbReference type="InterPro" id="IPR050641">
    <property type="entry name" value="RIFMO-like"/>
</dbReference>
<feature type="non-terminal residue" evidence="5">
    <location>
        <position position="286"/>
    </location>
</feature>
<protein>
    <submittedName>
        <fullName evidence="5">Rifampicin monooxygenase (RIFMO)</fullName>
    </submittedName>
</protein>
<evidence type="ECO:0000256" key="3">
    <source>
        <dbReference type="ARBA" id="ARBA00022827"/>
    </source>
</evidence>
<keyword evidence="6" id="KW-1185">Reference proteome</keyword>
<evidence type="ECO:0000256" key="1">
    <source>
        <dbReference type="ARBA" id="ARBA00001974"/>
    </source>
</evidence>
<evidence type="ECO:0000313" key="6">
    <source>
        <dbReference type="Proteomes" id="UP001642464"/>
    </source>
</evidence>
<evidence type="ECO:0000256" key="2">
    <source>
        <dbReference type="ARBA" id="ARBA00022630"/>
    </source>
</evidence>
<dbReference type="Proteomes" id="UP001642464">
    <property type="component" value="Unassembled WGS sequence"/>
</dbReference>
<feature type="domain" description="FAD-binding" evidence="4">
    <location>
        <begin position="2"/>
        <end position="80"/>
    </location>
</feature>
<dbReference type="SUPFAM" id="SSF51905">
    <property type="entry name" value="FAD/NAD(P)-binding domain"/>
    <property type="match status" value="1"/>
</dbReference>
<comment type="cofactor">
    <cofactor evidence="1">
        <name>FAD</name>
        <dbReference type="ChEBI" id="CHEBI:57692"/>
    </cofactor>
</comment>